<proteinExistence type="predicted"/>
<reference evidence="2 3" key="1">
    <citation type="submission" date="2016-10" db="EMBL/GenBank/DDBJ databases">
        <authorList>
            <person name="de Groot N.N."/>
        </authorList>
    </citation>
    <scope>NUCLEOTIDE SEQUENCE [LARGE SCALE GENOMIC DNA]</scope>
    <source>
        <strain evidence="2 3">KPR-7B</strain>
    </source>
</reference>
<dbReference type="RefSeq" id="WP_143008858.1">
    <property type="nucleotide sequence ID" value="NZ_FNHU01000001.1"/>
</dbReference>
<feature type="compositionally biased region" description="Basic and acidic residues" evidence="1">
    <location>
        <begin position="147"/>
        <end position="196"/>
    </location>
</feature>
<feature type="compositionally biased region" description="Polar residues" evidence="1">
    <location>
        <begin position="16"/>
        <end position="31"/>
    </location>
</feature>
<feature type="compositionally biased region" description="Basic and acidic residues" evidence="1">
    <location>
        <begin position="116"/>
        <end position="135"/>
    </location>
</feature>
<evidence type="ECO:0000313" key="2">
    <source>
        <dbReference type="EMBL" id="SDM32545.1"/>
    </source>
</evidence>
<gene>
    <name evidence="2" type="ORF">SAMN04487766_101375</name>
</gene>
<dbReference type="Proteomes" id="UP000199671">
    <property type="component" value="Unassembled WGS sequence"/>
</dbReference>
<feature type="compositionally biased region" description="Basic and acidic residues" evidence="1">
    <location>
        <begin position="36"/>
        <end position="97"/>
    </location>
</feature>
<sequence length="471" mass="52086">MDADEQTGNGTGSRDGSGRPSESGQDTSRNGSDADAEPHGRSDTGTDTRGRSDADSDPDARDRSGHDPEQPDQHRKDVPDERPRGQEPESAPARRDSAGNNSHSNPTAADGTAPHGKADDAPDPTSNHKDTHDTDTTSNRSNNDGDTEPHHAHDDKTEGGDDRSHDDGHRHSQDGDGPDHERDQHDNDADNSHDGDIDTTDNGDGLDIHDSRDIPALFEHRQELIDHRNALEQRLDEQMPEGYTSKDFNVNNRDKSLEQLERAGYNPRQLRGLERTAEDLTNTRREIRDTSARIGEVGGEKYLAEQGTPVLDEWAIDNNKDLNNGTVLGGYTDGASRSAPDKDGHSSDFYIEEYKGADARTSSRDVQTHHEDMARQGSDAYARDHLLTDPRFAQYFHDHPRLWEDIKTGDTQLHYRVISTRTPDGPPHVTDKIFKLVDPENNVGPEVRDHLQRMIDEIGAQGQQPPAPEAG</sequence>
<accession>A0A1G9SCL7</accession>
<feature type="region of interest" description="Disordered" evidence="1">
    <location>
        <begin position="1"/>
        <end position="214"/>
    </location>
</feature>
<evidence type="ECO:0000313" key="3">
    <source>
        <dbReference type="Proteomes" id="UP000199671"/>
    </source>
</evidence>
<dbReference type="OrthoDB" id="3252924at2"/>
<feature type="compositionally biased region" description="Polar residues" evidence="1">
    <location>
        <begin position="98"/>
        <end position="107"/>
    </location>
</feature>
<protein>
    <submittedName>
        <fullName evidence="2">Uncharacterized protein</fullName>
    </submittedName>
</protein>
<name>A0A1G9SCL7_9ACTO</name>
<dbReference type="AlphaFoldDB" id="A0A1G9SCL7"/>
<organism evidence="2 3">
    <name type="scientific">Actinomyces ruminicola</name>
    <dbReference type="NCBI Taxonomy" id="332524"/>
    <lineage>
        <taxon>Bacteria</taxon>
        <taxon>Bacillati</taxon>
        <taxon>Actinomycetota</taxon>
        <taxon>Actinomycetes</taxon>
        <taxon>Actinomycetales</taxon>
        <taxon>Actinomycetaceae</taxon>
        <taxon>Actinomyces</taxon>
    </lineage>
</organism>
<evidence type="ECO:0000256" key="1">
    <source>
        <dbReference type="SAM" id="MobiDB-lite"/>
    </source>
</evidence>
<dbReference type="EMBL" id="FNHU01000001">
    <property type="protein sequence ID" value="SDM32545.1"/>
    <property type="molecule type" value="Genomic_DNA"/>
</dbReference>